<dbReference type="EMBL" id="MNPL01013406">
    <property type="protein sequence ID" value="OQR71828.1"/>
    <property type="molecule type" value="Genomic_DNA"/>
</dbReference>
<name>A0A1V9XEP0_9ACAR</name>
<dbReference type="InterPro" id="IPR011697">
    <property type="entry name" value="Peptidase_C26"/>
</dbReference>
<comment type="caution">
    <text evidence="8">The sequence shown here is derived from an EMBL/GenBank/DDBJ whole genome shotgun (WGS) entry which is preliminary data.</text>
</comment>
<dbReference type="PANTHER" id="PTHR11315">
    <property type="entry name" value="PROTEASE FAMILY C26 GAMMA-GLUTAMYL HYDROLASE"/>
    <property type="match status" value="1"/>
</dbReference>
<dbReference type="Pfam" id="PF07722">
    <property type="entry name" value="Peptidase_C26"/>
    <property type="match status" value="1"/>
</dbReference>
<comment type="similarity">
    <text evidence="2">Belongs to the peptidase C26 family.</text>
</comment>
<dbReference type="InterPro" id="IPR015527">
    <property type="entry name" value="Pept_C26_g-glut_hydrolase"/>
</dbReference>
<gene>
    <name evidence="8" type="ORF">BIW11_03896</name>
</gene>
<dbReference type="GO" id="GO:0005773">
    <property type="term" value="C:vacuole"/>
    <property type="evidence" value="ECO:0007669"/>
    <property type="project" value="TreeGrafter"/>
</dbReference>
<evidence type="ECO:0000256" key="4">
    <source>
        <dbReference type="ARBA" id="ARBA00022525"/>
    </source>
</evidence>
<protein>
    <recommendedName>
        <fullName evidence="3">folate gamma-glutamyl hydrolase</fullName>
        <ecNumber evidence="3">3.4.19.9</ecNumber>
    </recommendedName>
</protein>
<evidence type="ECO:0000256" key="1">
    <source>
        <dbReference type="ARBA" id="ARBA00004239"/>
    </source>
</evidence>
<evidence type="ECO:0000313" key="8">
    <source>
        <dbReference type="EMBL" id="OQR71828.1"/>
    </source>
</evidence>
<reference evidence="8 9" key="1">
    <citation type="journal article" date="2017" name="Gigascience">
        <title>Draft genome of the honey bee ectoparasitic mite, Tropilaelaps mercedesae, is shaped by the parasitic life history.</title>
        <authorList>
            <person name="Dong X."/>
            <person name="Armstrong S.D."/>
            <person name="Xia D."/>
            <person name="Makepeace B.L."/>
            <person name="Darby A.C."/>
            <person name="Kadowaki T."/>
        </authorList>
    </citation>
    <scope>NUCLEOTIDE SEQUENCE [LARGE SCALE GENOMIC DNA]</scope>
    <source>
        <strain evidence="8">Wuxi-XJTLU</strain>
    </source>
</reference>
<dbReference type="PANTHER" id="PTHR11315:SF0">
    <property type="entry name" value="FOLATE GAMMA-GLUTAMYL HYDROLASE"/>
    <property type="match status" value="1"/>
</dbReference>
<dbReference type="Gene3D" id="3.40.50.880">
    <property type="match status" value="1"/>
</dbReference>
<evidence type="ECO:0000256" key="6">
    <source>
        <dbReference type="ARBA" id="ARBA00022801"/>
    </source>
</evidence>
<proteinExistence type="inferred from homology"/>
<evidence type="ECO:0000256" key="3">
    <source>
        <dbReference type="ARBA" id="ARBA00012886"/>
    </source>
</evidence>
<evidence type="ECO:0000256" key="5">
    <source>
        <dbReference type="ARBA" id="ARBA00022729"/>
    </source>
</evidence>
<evidence type="ECO:0000256" key="7">
    <source>
        <dbReference type="PROSITE-ProRule" id="PRU00607"/>
    </source>
</evidence>
<keyword evidence="4" id="KW-0964">Secreted</keyword>
<keyword evidence="9" id="KW-1185">Reference proteome</keyword>
<organism evidence="8 9">
    <name type="scientific">Tropilaelaps mercedesae</name>
    <dbReference type="NCBI Taxonomy" id="418985"/>
    <lineage>
        <taxon>Eukaryota</taxon>
        <taxon>Metazoa</taxon>
        <taxon>Ecdysozoa</taxon>
        <taxon>Arthropoda</taxon>
        <taxon>Chelicerata</taxon>
        <taxon>Arachnida</taxon>
        <taxon>Acari</taxon>
        <taxon>Parasitiformes</taxon>
        <taxon>Mesostigmata</taxon>
        <taxon>Gamasina</taxon>
        <taxon>Dermanyssoidea</taxon>
        <taxon>Laelapidae</taxon>
        <taxon>Tropilaelaps</taxon>
    </lineage>
</organism>
<dbReference type="STRING" id="418985.A0A1V9XEP0"/>
<dbReference type="PROSITE" id="PS51275">
    <property type="entry name" value="PEPTIDASE_C26_GGH"/>
    <property type="match status" value="1"/>
</dbReference>
<keyword evidence="5" id="KW-0732">Signal</keyword>
<dbReference type="AlphaFoldDB" id="A0A1V9XEP0"/>
<dbReference type="Proteomes" id="UP000192247">
    <property type="component" value="Unassembled WGS sequence"/>
</dbReference>
<dbReference type="OrthoDB" id="64220at2759"/>
<evidence type="ECO:0000256" key="2">
    <source>
        <dbReference type="ARBA" id="ARBA00011083"/>
    </source>
</evidence>
<dbReference type="InParanoid" id="A0A1V9XEP0"/>
<dbReference type="GO" id="GO:0046900">
    <property type="term" value="P:tetrahydrofolylpolyglutamate metabolic process"/>
    <property type="evidence" value="ECO:0007669"/>
    <property type="project" value="TreeGrafter"/>
</dbReference>
<keyword evidence="6 8" id="KW-0378">Hydrolase</keyword>
<comment type="subcellular location">
    <subcellularLocation>
        <location evidence="1">Secreted</location>
        <location evidence="1">Extracellular space</location>
    </subcellularLocation>
</comment>
<dbReference type="GO" id="GO:0034722">
    <property type="term" value="F:gamma-glutamyl-peptidase activity"/>
    <property type="evidence" value="ECO:0007669"/>
    <property type="project" value="UniProtKB-EC"/>
</dbReference>
<dbReference type="GO" id="GO:0005576">
    <property type="term" value="C:extracellular region"/>
    <property type="evidence" value="ECO:0007669"/>
    <property type="project" value="UniProtKB-SubCell"/>
</dbReference>
<dbReference type="InterPro" id="IPR029062">
    <property type="entry name" value="Class_I_gatase-like"/>
</dbReference>
<accession>A0A1V9XEP0</accession>
<evidence type="ECO:0000313" key="9">
    <source>
        <dbReference type="Proteomes" id="UP000192247"/>
    </source>
</evidence>
<sequence length="170" mass="18516">MHTCLSVLNHVGRSYTGSLEARIRIPASCGSQPTTAAATEVLVYKVSGPRSGDEITHILAEPAPYVYVNPRPVIGILAQDYYGPVENKTSFIAASYVKWIEGAGARVLPIFLNKTEAYYDEVINLVNGVLFPGGQQRALQCPAFRVRCICVAVYGRVLYIRVPSESAEVP</sequence>
<comment type="caution">
    <text evidence="7">Lacks conserved residue(s) required for the propagation of feature annotation.</text>
</comment>
<dbReference type="EC" id="3.4.19.9" evidence="3"/>